<dbReference type="PANTHER" id="PTHR21032">
    <property type="entry name" value="G PATCH DOMAIN-CONTAINING PROTEIN 11"/>
    <property type="match status" value="1"/>
</dbReference>
<feature type="compositionally biased region" description="Low complexity" evidence="1">
    <location>
        <begin position="126"/>
        <end position="138"/>
    </location>
</feature>
<name>A0A067TWZ8_GALM3</name>
<feature type="domain" description="DUF4187" evidence="2">
    <location>
        <begin position="339"/>
        <end position="393"/>
    </location>
</feature>
<dbReference type="GO" id="GO:0000776">
    <property type="term" value="C:kinetochore"/>
    <property type="evidence" value="ECO:0007669"/>
    <property type="project" value="TreeGrafter"/>
</dbReference>
<accession>A0A067TWZ8</accession>
<feature type="region of interest" description="Disordered" evidence="1">
    <location>
        <begin position="300"/>
        <end position="332"/>
    </location>
</feature>
<dbReference type="SMART" id="SM01173">
    <property type="entry name" value="DUF4187"/>
    <property type="match status" value="1"/>
</dbReference>
<dbReference type="AlphaFoldDB" id="A0A067TWZ8"/>
<protein>
    <recommendedName>
        <fullName evidence="2">DUF4187 domain-containing protein</fullName>
    </recommendedName>
</protein>
<evidence type="ECO:0000256" key="1">
    <source>
        <dbReference type="SAM" id="MobiDB-lite"/>
    </source>
</evidence>
<evidence type="ECO:0000259" key="2">
    <source>
        <dbReference type="SMART" id="SM01173"/>
    </source>
</evidence>
<sequence length="394" mass="43660">MSADDDDDDYLSDKFLLDASTASSAKKPATYSQLRKEAQKRAQLKNEENRVKGRRQREIESREDGLSKSLFERAKEDEAAGLEGGGNKALNIMMKMGFKPGQSLGNAGGHQTEETSARDEAQATRSPTTTTALSLPTAEYDERPSSSLGAETKPKVEGDPHVTLAHTKHKTEPLPLQEWAGRKGIGLGKRARSPSAAERLAKMAKMAEDMGHRDFRDRARDEYKNRQAEGRLTPAQLTCTTLDEQMGKSFNILWLNPNNHDTFPAGLIEALASHSNLAVINEQQGDSIQTRLRRQMQADALQPITNPDEDDLSEGPGSSGKMKSSAPVSAEDQFSPELLEEATQFLRLQAQDRLHLVLSYLRYKHAYCFWCGVKYEGEGELQSQCPGPEEDDHD</sequence>
<dbReference type="PANTHER" id="PTHR21032:SF0">
    <property type="entry name" value="G PATCH DOMAIN-CONTAINING PROTEIN 11"/>
    <property type="match status" value="1"/>
</dbReference>
<feature type="compositionally biased region" description="Basic and acidic residues" evidence="1">
    <location>
        <begin position="111"/>
        <end position="122"/>
    </location>
</feature>
<dbReference type="InterPro" id="IPR039249">
    <property type="entry name" value="GPATCH11"/>
</dbReference>
<feature type="compositionally biased region" description="Low complexity" evidence="1">
    <location>
        <begin position="17"/>
        <end position="32"/>
    </location>
</feature>
<dbReference type="OrthoDB" id="786951at2759"/>
<gene>
    <name evidence="3" type="ORF">GALMADRAFT_235745</name>
</gene>
<dbReference type="InterPro" id="IPR025239">
    <property type="entry name" value="DUF4187"/>
</dbReference>
<keyword evidence="4" id="KW-1185">Reference proteome</keyword>
<dbReference type="EMBL" id="KL142368">
    <property type="protein sequence ID" value="KDR83538.1"/>
    <property type="molecule type" value="Genomic_DNA"/>
</dbReference>
<proteinExistence type="predicted"/>
<dbReference type="Pfam" id="PF13821">
    <property type="entry name" value="DUF4187"/>
    <property type="match status" value="1"/>
</dbReference>
<feature type="region of interest" description="Disordered" evidence="1">
    <location>
        <begin position="16"/>
        <end position="158"/>
    </location>
</feature>
<feature type="compositionally biased region" description="Basic and acidic residues" evidence="1">
    <location>
        <begin position="34"/>
        <end position="78"/>
    </location>
</feature>
<evidence type="ECO:0000313" key="3">
    <source>
        <dbReference type="EMBL" id="KDR83538.1"/>
    </source>
</evidence>
<organism evidence="3 4">
    <name type="scientific">Galerina marginata (strain CBS 339.88)</name>
    <dbReference type="NCBI Taxonomy" id="685588"/>
    <lineage>
        <taxon>Eukaryota</taxon>
        <taxon>Fungi</taxon>
        <taxon>Dikarya</taxon>
        <taxon>Basidiomycota</taxon>
        <taxon>Agaricomycotina</taxon>
        <taxon>Agaricomycetes</taxon>
        <taxon>Agaricomycetidae</taxon>
        <taxon>Agaricales</taxon>
        <taxon>Agaricineae</taxon>
        <taxon>Strophariaceae</taxon>
        <taxon>Galerina</taxon>
    </lineage>
</organism>
<reference evidence="4" key="1">
    <citation type="journal article" date="2014" name="Proc. Natl. Acad. Sci. U.S.A.">
        <title>Extensive sampling of basidiomycete genomes demonstrates inadequacy of the white-rot/brown-rot paradigm for wood decay fungi.</title>
        <authorList>
            <person name="Riley R."/>
            <person name="Salamov A.A."/>
            <person name="Brown D.W."/>
            <person name="Nagy L.G."/>
            <person name="Floudas D."/>
            <person name="Held B.W."/>
            <person name="Levasseur A."/>
            <person name="Lombard V."/>
            <person name="Morin E."/>
            <person name="Otillar R."/>
            <person name="Lindquist E.A."/>
            <person name="Sun H."/>
            <person name="LaButti K.M."/>
            <person name="Schmutz J."/>
            <person name="Jabbour D."/>
            <person name="Luo H."/>
            <person name="Baker S.E."/>
            <person name="Pisabarro A.G."/>
            <person name="Walton J.D."/>
            <person name="Blanchette R.A."/>
            <person name="Henrissat B."/>
            <person name="Martin F."/>
            <person name="Cullen D."/>
            <person name="Hibbett D.S."/>
            <person name="Grigoriev I.V."/>
        </authorList>
    </citation>
    <scope>NUCLEOTIDE SEQUENCE [LARGE SCALE GENOMIC DNA]</scope>
    <source>
        <strain evidence="4">CBS 339.88</strain>
    </source>
</reference>
<dbReference type="HOGENOM" id="CLU_046724_1_0_1"/>
<dbReference type="STRING" id="685588.A0A067TWZ8"/>
<dbReference type="Proteomes" id="UP000027222">
    <property type="component" value="Unassembled WGS sequence"/>
</dbReference>
<evidence type="ECO:0000313" key="4">
    <source>
        <dbReference type="Proteomes" id="UP000027222"/>
    </source>
</evidence>